<name>A0A0F9W0I0_9ZZZZ</name>
<organism evidence="1">
    <name type="scientific">marine sediment metagenome</name>
    <dbReference type="NCBI Taxonomy" id="412755"/>
    <lineage>
        <taxon>unclassified sequences</taxon>
        <taxon>metagenomes</taxon>
        <taxon>ecological metagenomes</taxon>
    </lineage>
</organism>
<dbReference type="EMBL" id="LAZR01000251">
    <property type="protein sequence ID" value="KKN79171.1"/>
    <property type="molecule type" value="Genomic_DNA"/>
</dbReference>
<gene>
    <name evidence="1" type="ORF">LCGC14_0341880</name>
</gene>
<proteinExistence type="predicted"/>
<protein>
    <submittedName>
        <fullName evidence="1">Uncharacterized protein</fullName>
    </submittedName>
</protein>
<reference evidence="1" key="1">
    <citation type="journal article" date="2015" name="Nature">
        <title>Complex archaea that bridge the gap between prokaryotes and eukaryotes.</title>
        <authorList>
            <person name="Spang A."/>
            <person name="Saw J.H."/>
            <person name="Jorgensen S.L."/>
            <person name="Zaremba-Niedzwiedzka K."/>
            <person name="Martijn J."/>
            <person name="Lind A.E."/>
            <person name="van Eijk R."/>
            <person name="Schleper C."/>
            <person name="Guy L."/>
            <person name="Ettema T.J."/>
        </authorList>
    </citation>
    <scope>NUCLEOTIDE SEQUENCE</scope>
</reference>
<sequence>MYAKTSTTKFKGLNSTVAPELIDDGEARDLLNFRMEKIGKLVTRDRYIVGLKTDPDLFSILVTRPTPATEQAMSYLVGSGIIGLGELILEEKWEDELDTGGNTVKYGWDTDRVMVYFIRGREFTQEERDGVIVPIDSDKRNRGIYLFSPMTGRYRNKLIINQNIEVPLTTPHVEVGDKRDAIPQGSNENETQLYAPNRYIPVKDDPDDASARSNDAPWIDHYVDMSQYRHQLIISDRTNGDLLLEDEFGRREIQQCDEEQIHGLHLRPNTLHKFDIDAIELDDRLTDENDETEGVESGMALYQFELPKIVQKISEDNYKEVFESLVDETEIDSELQKRGALIKLYNWQNVPSSSQAYINLYSYAQLETQEAYVFSNAEGREIVPHLEGKPKLPEDEFSDEDGQIRKETSANTYIWDDYKLQYYPSSGGTQGAIYLRDIDRIFSKLSSGPSITKLNPKTGPAQDVPLGVWRYKYVWDFGDGVYSAPSAELLCPDILWSATNDTDLLDGETPYERGRLYKGDEFLDQHFPKQHPYNDSDIVSDTLIIPRIFDDTLPSPQLTNFGGLFFDLKAKVYEGLNHRFGIKNWSVIADVNAATNIEKGEFATMVTVFYSASSVDLKGVIWQGFALSGNIFSSSGPSVLSDWRNVIDLKEGNAPPYFRHEGRLIVPIFGKKIGDFDVRTLNSLFDNYGRLRLGWAETTPFVSGNPNSSPRHMFVAPGINQSFDKDGWTTNPTLIHQALTIVLSLYSSGFADSNLYYNIVCQSPSGSTIDPGDWNNSEDHVYNGVNLNLLRPNTILRAVQDEGDRLSVTSSDIPVQVLDRLILSGVSEIHVVDTKDSNHNIFFASEKDETGFPVIDYDDARYSSGLEISNTTGVQQAANNPVVGTNVIDNVDIYVYGEGERFMGVEQLSAYFPSSLLFNAPRIAIKIPKDKVPARARKLLIYRTRASHNNQYQPNEYGLVDVIDVKRNDAGEATYEDNDGDVLYEGFYYFDKVKDSLLDFSSTPTEYEGLRDALKSRFNMALNERMYYANFIETYRPINPRSMFEYADSINNTYYLELPSETSQGFSAGDIIDYKYVYEDVSGIISKPATSLPITIAGASNRAVVLYFIPATFETYIERVKIYRAEGTNADRKYYFIGEITAEDEGVFVDDKINPGDQLPCTDADIINTESGVRWSEPFRPDHIKLTSLAEYRSGDGLQITGLETLYGNLVIFKETSFHRVAVQATDPPLSRTDEIDSRVGCIAPNTLINVDNMLYFLSWKGFMKYDNNVLSKVDGLFDEELQFILQNASHESIRDASCGYNPSYNEIYLNIPMLPTTNNNGRQDVKGHGDMYGYERELYGHIYVICLSKGYATKFAYQTSPNTSLLGTPPIKYYKDVYDVRQLGRHYHTNSLGELRSGDILPARYYSDYVSPANSLSDDTFWAGIYIETPYDPLNGLAAYEDYDEIMDGNFDQSFLNGEPVFNFGTTNFPPTLLLPVISGFKSKFFTGNAETMMKRVRKALLNIFSKGPIKMKGVTLHIDQEDDVIEATLGDDRISNSEYTQEFDYNPTVKLTDYILTNTTFNGTFSNILSFVPRSPRDDFNNVNDDAPGKPIRFSIEVESQLRTQINEVAIHWRPIYTYLS</sequence>
<evidence type="ECO:0000313" key="1">
    <source>
        <dbReference type="EMBL" id="KKN79171.1"/>
    </source>
</evidence>
<accession>A0A0F9W0I0</accession>
<comment type="caution">
    <text evidence="1">The sequence shown here is derived from an EMBL/GenBank/DDBJ whole genome shotgun (WGS) entry which is preliminary data.</text>
</comment>